<dbReference type="CDD" id="cd11382">
    <property type="entry name" value="Ribosomal_S8e"/>
    <property type="match status" value="1"/>
</dbReference>
<gene>
    <name evidence="7" type="primary">rps8a</name>
    <name evidence="5" type="synonym">rps8e</name>
    <name evidence="7" type="ORF">SVXNc_0724</name>
</gene>
<dbReference type="Pfam" id="PF01201">
    <property type="entry name" value="Ribosomal_S8e"/>
    <property type="match status" value="1"/>
</dbReference>
<evidence type="ECO:0000256" key="3">
    <source>
        <dbReference type="ARBA" id="ARBA00023274"/>
    </source>
</evidence>
<dbReference type="NCBIfam" id="TIGR00307">
    <property type="entry name" value="eS8"/>
    <property type="match status" value="1"/>
</dbReference>
<dbReference type="RefSeq" id="WP_347721570.1">
    <property type="nucleotide sequence ID" value="NZ_CP104395.1"/>
</dbReference>
<dbReference type="InterPro" id="IPR020919">
    <property type="entry name" value="Ribosomal_protein_eS8_arc"/>
</dbReference>
<dbReference type="GeneID" id="98290780"/>
<keyword evidence="2 5" id="KW-0689">Ribosomal protein</keyword>
<reference evidence="7 8" key="1">
    <citation type="submission" date="2022-09" db="EMBL/GenBank/DDBJ databases">
        <title>Xylan utilization by haloarchaea-nanohaloarchaea associations.</title>
        <authorList>
            <person name="Yakimov M."/>
        </authorList>
    </citation>
    <scope>NUCLEOTIDE SEQUENCE [LARGE SCALE GENOMIC DNA]</scope>
    <source>
        <strain evidence="7 8">SVXNc</strain>
    </source>
</reference>
<evidence type="ECO:0000256" key="6">
    <source>
        <dbReference type="SAM" id="MobiDB-lite"/>
    </source>
</evidence>
<dbReference type="Gene3D" id="2.40.10.310">
    <property type="match status" value="1"/>
</dbReference>
<proteinExistence type="inferred from homology"/>
<evidence type="ECO:0000256" key="4">
    <source>
        <dbReference type="ARBA" id="ARBA00035277"/>
    </source>
</evidence>
<keyword evidence="3 5" id="KW-0687">Ribonucleoprotein</keyword>
<protein>
    <recommendedName>
        <fullName evidence="4 5">Small ribosomal subunit protein eS8</fullName>
    </recommendedName>
</protein>
<evidence type="ECO:0000256" key="5">
    <source>
        <dbReference type="HAMAP-Rule" id="MF_00029"/>
    </source>
</evidence>
<evidence type="ECO:0000256" key="1">
    <source>
        <dbReference type="ARBA" id="ARBA00005257"/>
    </source>
</evidence>
<accession>A0ABY8CEW2</accession>
<comment type="similarity">
    <text evidence="1 5">Belongs to the eukaryotic ribosomal protein eS8 family.</text>
</comment>
<comment type="subunit">
    <text evidence="5">Part of the 30S ribosomal subunit.</text>
</comment>
<dbReference type="GO" id="GO:0005840">
    <property type="term" value="C:ribosome"/>
    <property type="evidence" value="ECO:0007669"/>
    <property type="project" value="UniProtKB-KW"/>
</dbReference>
<sequence length="124" mass="13946">MAVWHRRSVRKKTGGRTRRLKKSRKYELGTEFSAPELGEKRIVKRRTRGGNTKQVTKRAEHVNLATEDGVKNLKIQSVEENPANPNFVRRSLLTKGTVIQTAEGKAEITSRPGQNGVVNAKLLE</sequence>
<dbReference type="Proteomes" id="UP001218034">
    <property type="component" value="Chromosome"/>
</dbReference>
<dbReference type="InterPro" id="IPR022309">
    <property type="entry name" value="Ribosomal_Se8/biogenesis_NSA2"/>
</dbReference>
<evidence type="ECO:0000313" key="7">
    <source>
        <dbReference type="EMBL" id="WEL19738.1"/>
    </source>
</evidence>
<feature type="region of interest" description="Disordered" evidence="6">
    <location>
        <begin position="1"/>
        <end position="26"/>
    </location>
</feature>
<name>A0ABY8CEW2_9ARCH</name>
<feature type="compositionally biased region" description="Basic residues" evidence="6">
    <location>
        <begin position="1"/>
        <end position="24"/>
    </location>
</feature>
<dbReference type="InterPro" id="IPR001047">
    <property type="entry name" value="Ribosomal_eS8"/>
</dbReference>
<organism evidence="7 8">
    <name type="scientific">Candidatus Nanohalococcus occultus</name>
    <dbReference type="NCBI Taxonomy" id="2978047"/>
    <lineage>
        <taxon>Archaea</taxon>
        <taxon>Candidatus Nanohalarchaeota</taxon>
        <taxon>Candidatus Nanohalarchaeota incertae sedis</taxon>
        <taxon>Candidatus Nanohalococcus</taxon>
    </lineage>
</organism>
<dbReference type="HAMAP" id="MF_00029">
    <property type="entry name" value="Ribosomal_eS8"/>
    <property type="match status" value="1"/>
</dbReference>
<dbReference type="PANTHER" id="PTHR10394">
    <property type="entry name" value="40S RIBOSOMAL PROTEIN S8"/>
    <property type="match status" value="1"/>
</dbReference>
<evidence type="ECO:0000313" key="8">
    <source>
        <dbReference type="Proteomes" id="UP001218034"/>
    </source>
</evidence>
<evidence type="ECO:0000256" key="2">
    <source>
        <dbReference type="ARBA" id="ARBA00022980"/>
    </source>
</evidence>
<dbReference type="EMBL" id="CP104395">
    <property type="protein sequence ID" value="WEL19738.1"/>
    <property type="molecule type" value="Genomic_DNA"/>
</dbReference>
<keyword evidence="8" id="KW-1185">Reference proteome</keyword>